<protein>
    <submittedName>
        <fullName evidence="1">Uncharacterized protein</fullName>
    </submittedName>
</protein>
<name>A0A3B0JZU1_DROGU</name>
<dbReference type="EMBL" id="OUUW01000003">
    <property type="protein sequence ID" value="SPP78261.1"/>
    <property type="molecule type" value="Genomic_DNA"/>
</dbReference>
<reference evidence="2" key="1">
    <citation type="submission" date="2018-01" db="EMBL/GenBank/DDBJ databases">
        <authorList>
            <person name="Alioto T."/>
            <person name="Alioto T."/>
        </authorList>
    </citation>
    <scope>NUCLEOTIDE SEQUENCE [LARGE SCALE GENOMIC DNA]</scope>
</reference>
<evidence type="ECO:0000313" key="1">
    <source>
        <dbReference type="EMBL" id="SPP78261.1"/>
    </source>
</evidence>
<feature type="non-terminal residue" evidence="1">
    <location>
        <position position="1"/>
    </location>
</feature>
<dbReference type="Proteomes" id="UP000268350">
    <property type="component" value="Unassembled WGS sequence"/>
</dbReference>
<dbReference type="AlphaFoldDB" id="A0A3B0JZU1"/>
<organism evidence="1 2">
    <name type="scientific">Drosophila guanche</name>
    <name type="common">Fruit fly</name>
    <dbReference type="NCBI Taxonomy" id="7266"/>
    <lineage>
        <taxon>Eukaryota</taxon>
        <taxon>Metazoa</taxon>
        <taxon>Ecdysozoa</taxon>
        <taxon>Arthropoda</taxon>
        <taxon>Hexapoda</taxon>
        <taxon>Insecta</taxon>
        <taxon>Pterygota</taxon>
        <taxon>Neoptera</taxon>
        <taxon>Endopterygota</taxon>
        <taxon>Diptera</taxon>
        <taxon>Brachycera</taxon>
        <taxon>Muscomorpha</taxon>
        <taxon>Ephydroidea</taxon>
        <taxon>Drosophilidae</taxon>
        <taxon>Drosophila</taxon>
        <taxon>Sophophora</taxon>
    </lineage>
</organism>
<accession>A0A3B0JZU1</accession>
<evidence type="ECO:0000313" key="2">
    <source>
        <dbReference type="Proteomes" id="UP000268350"/>
    </source>
</evidence>
<proteinExistence type="predicted"/>
<feature type="non-terminal residue" evidence="1">
    <location>
        <position position="279"/>
    </location>
</feature>
<gene>
    <name evidence="1" type="ORF">DGUA_6G010883</name>
</gene>
<keyword evidence="2" id="KW-1185">Reference proteome</keyword>
<sequence>LMQHLSLSVSVSVALHSVSFASRCTSPAPAFLAYHFPFALSVLCATRAGWLFRFSRSTTTIVTCPCPCSILPLPAAIQHTAVLSPSLMLFSLFCSPSLLTPFAQHFAIRRGGRGGASYDLQFPFAAACIAALVAWLPRRGGLLATFGVAQTGIASRLRRSSRTQLASLGEGVGVGVGVGAMCVQGPRPLPGVDTSRISFEKVHTQEPAGERERNSKGKFSSCIRTGIKVYLFIVTRECERSAAAAAAAAGKVARGTSCLAMQPLEIDHATCNSLNSFGC</sequence>